<evidence type="ECO:0000256" key="7">
    <source>
        <dbReference type="ARBA" id="ARBA00023237"/>
    </source>
</evidence>
<evidence type="ECO:0000256" key="2">
    <source>
        <dbReference type="ARBA" id="ARBA00022448"/>
    </source>
</evidence>
<keyword evidence="11" id="KW-0732">Signal</keyword>
<feature type="domain" description="TonB-dependent receptor plug" evidence="13">
    <location>
        <begin position="52"/>
        <end position="171"/>
    </location>
</feature>
<dbReference type="RefSeq" id="WP_008221995.1">
    <property type="nucleotide sequence ID" value="NZ_BAFK01000013.1"/>
</dbReference>
<dbReference type="InterPro" id="IPR039426">
    <property type="entry name" value="TonB-dep_rcpt-like"/>
</dbReference>
<comment type="caution">
    <text evidence="14">The sequence shown here is derived from an EMBL/GenBank/DDBJ whole genome shotgun (WGS) entry which is preliminary data.</text>
</comment>
<dbReference type="InterPro" id="IPR012910">
    <property type="entry name" value="Plug_dom"/>
</dbReference>
<dbReference type="PROSITE" id="PS52016">
    <property type="entry name" value="TONB_DEPENDENT_REC_3"/>
    <property type="match status" value="1"/>
</dbReference>
<dbReference type="Pfam" id="PF07715">
    <property type="entry name" value="Plug"/>
    <property type="match status" value="1"/>
</dbReference>
<dbReference type="InterPro" id="IPR036942">
    <property type="entry name" value="Beta-barrel_TonB_sf"/>
</dbReference>
<organism evidence="14 15">
    <name type="scientific">Rheinheimera nanhaiensis E407-8</name>
    <dbReference type="NCBI Taxonomy" id="562729"/>
    <lineage>
        <taxon>Bacteria</taxon>
        <taxon>Pseudomonadati</taxon>
        <taxon>Pseudomonadota</taxon>
        <taxon>Gammaproteobacteria</taxon>
        <taxon>Chromatiales</taxon>
        <taxon>Chromatiaceae</taxon>
        <taxon>Rheinheimera</taxon>
    </lineage>
</organism>
<keyword evidence="2 8" id="KW-0813">Transport</keyword>
<dbReference type="PANTHER" id="PTHR47234:SF1">
    <property type="entry name" value="TONB-DEPENDENT RECEPTOR"/>
    <property type="match status" value="1"/>
</dbReference>
<feature type="domain" description="TonB-dependent receptor-like beta-barrel" evidence="12">
    <location>
        <begin position="460"/>
        <end position="942"/>
    </location>
</feature>
<dbReference type="Gene3D" id="2.170.130.10">
    <property type="entry name" value="TonB-dependent receptor, plug domain"/>
    <property type="match status" value="1"/>
</dbReference>
<feature type="compositionally biased region" description="Low complexity" evidence="10">
    <location>
        <begin position="87"/>
        <end position="106"/>
    </location>
</feature>
<keyword evidence="5 9" id="KW-0798">TonB box</keyword>
<dbReference type="SUPFAM" id="SSF56935">
    <property type="entry name" value="Porins"/>
    <property type="match status" value="1"/>
</dbReference>
<dbReference type="STRING" id="562729.RNAN_2419"/>
<comment type="subcellular location">
    <subcellularLocation>
        <location evidence="1 8">Cell outer membrane</location>
        <topology evidence="1 8">Multi-pass membrane protein</topology>
    </subcellularLocation>
</comment>
<proteinExistence type="inferred from homology"/>
<sequence>MHKLSPLALAVAGSFFAMPLAFAAEEVAKEEQKIEKIEVTGSRIKGVDLEGTQPLVVISADDIKNSGANSVYELLQDLGQVRGGTGTFSTSESGATSTSTPAGQAAASLRGLGPSSTLTLINGRRVAASSFAAGTQNFVDINSIPLAAIERVEVLATGASAIYGADAVAGVINYILKKDYEGAEVTLSYANSTASSNDATVNANLLFGTNIAGGNLTLFADLFDREGYMASDRDFTKQPALQSNYSYLPKLRDGVNINYYSARSGNEIGNPNCTSPLVTTEFGEEICAYYANQDDQLESPFESQSAGFIYTKDINGLVWNTDFFFSTTKSTAISSPAPIEQVEQINPDHGAWVPETALDIYPADYVDFLYDELWIDPFDTLAGQELWGFQYSARFNDPRTIENKTDSFRLTSSLGGDIANWQWESAILLSQSKSKQKAIAGIYNRYKYSALVHGELCSDGSIANFDEDMGLSCSSGQLLAAFNPLLQNDAANNALLSNAQEVPTRDGKSTVYGWDLRFSGDLMEFNDDFIRAAFGIEARKEEITDTPSLNARARPENRYLVDVFGFGSSLSEADRTQAAAFAEIYAPLSDTVELQLAGRYDYYDDFGSTFNPKVGLTWRPHDSLAIRGSWATSFRAPSLTQAGVKLRTTTATYDCSANQTVADLYCEGFGDVRRPNVLELGNPDLQAETSESVSFGFAWSPTDNTTLTVDYWQFSHEKLVDTDLTAMLARTATDASVRHCGLVPEGETGIAYNPDLCLVTDEAGLTVEDEGANMAQILDAWVAFDEPRFAELPLLRDHVIQLENVGQQDVKGVDLRFSHTLDFAGGRLGLDADWTHYVSFERNKAGSDEIESLIGTFRYPENIASARISWSGEAVYLGLTALYTSSYQDDISRLRGRNIDELTDLGLLDENGEREVSAWTTLRANIGYDFENASLNFTVDNLLDRDPPAVYGTARGFDSINHDAFGRNYRVSFSYFF</sequence>
<dbReference type="Proteomes" id="UP000004374">
    <property type="component" value="Unassembled WGS sequence"/>
</dbReference>
<evidence type="ECO:0000256" key="8">
    <source>
        <dbReference type="PROSITE-ProRule" id="PRU01360"/>
    </source>
</evidence>
<dbReference type="Pfam" id="PF00593">
    <property type="entry name" value="TonB_dep_Rec_b-barrel"/>
    <property type="match status" value="1"/>
</dbReference>
<dbReference type="InterPro" id="IPR000531">
    <property type="entry name" value="Beta-barrel_TonB"/>
</dbReference>
<evidence type="ECO:0000256" key="3">
    <source>
        <dbReference type="ARBA" id="ARBA00022452"/>
    </source>
</evidence>
<protein>
    <submittedName>
        <fullName evidence="14">TonB-dependent receptor</fullName>
    </submittedName>
</protein>
<evidence type="ECO:0000256" key="10">
    <source>
        <dbReference type="SAM" id="MobiDB-lite"/>
    </source>
</evidence>
<gene>
    <name evidence="14" type="ORF">RNAN_2419</name>
</gene>
<evidence type="ECO:0000313" key="15">
    <source>
        <dbReference type="Proteomes" id="UP000004374"/>
    </source>
</evidence>
<keyword evidence="6 8" id="KW-0472">Membrane</keyword>
<keyword evidence="15" id="KW-1185">Reference proteome</keyword>
<evidence type="ECO:0000259" key="13">
    <source>
        <dbReference type="Pfam" id="PF07715"/>
    </source>
</evidence>
<dbReference type="PANTHER" id="PTHR47234">
    <property type="match status" value="1"/>
</dbReference>
<dbReference type="GO" id="GO:0009279">
    <property type="term" value="C:cell outer membrane"/>
    <property type="evidence" value="ECO:0007669"/>
    <property type="project" value="UniProtKB-SubCell"/>
</dbReference>
<evidence type="ECO:0000259" key="12">
    <source>
        <dbReference type="Pfam" id="PF00593"/>
    </source>
</evidence>
<evidence type="ECO:0000256" key="5">
    <source>
        <dbReference type="ARBA" id="ARBA00023077"/>
    </source>
</evidence>
<dbReference type="InterPro" id="IPR037066">
    <property type="entry name" value="Plug_dom_sf"/>
</dbReference>
<evidence type="ECO:0000313" key="14">
    <source>
        <dbReference type="EMBL" id="GAB59416.1"/>
    </source>
</evidence>
<dbReference type="OrthoDB" id="176248at2"/>
<dbReference type="AlphaFoldDB" id="I1DZD8"/>
<keyword evidence="14" id="KW-0675">Receptor</keyword>
<keyword evidence="4 8" id="KW-0812">Transmembrane</keyword>
<dbReference type="Gene3D" id="2.40.170.20">
    <property type="entry name" value="TonB-dependent receptor, beta-barrel domain"/>
    <property type="match status" value="1"/>
</dbReference>
<evidence type="ECO:0000256" key="6">
    <source>
        <dbReference type="ARBA" id="ARBA00023136"/>
    </source>
</evidence>
<comment type="similarity">
    <text evidence="8 9">Belongs to the TonB-dependent receptor family.</text>
</comment>
<name>I1DZD8_9GAMM</name>
<reference evidence="14 15" key="1">
    <citation type="journal article" date="2012" name="J. Bacteriol.">
        <title>Genome Sequence of the Protease-Producing Bacterium Rheinheimera nanhaiensis E407-8T, Isolated from Deep-Sea Sediment of the South China Sea.</title>
        <authorList>
            <person name="Zhang X.-Y."/>
            <person name="Zhang Y.-J."/>
            <person name="Qin Q.-L."/>
            <person name="Xie B.-B."/>
            <person name="Chen X.-L."/>
            <person name="Zhou B.-C."/>
            <person name="Zhang Y.-Z."/>
        </authorList>
    </citation>
    <scope>NUCLEOTIDE SEQUENCE [LARGE SCALE GENOMIC DNA]</scope>
    <source>
        <strain evidence="14 15">E407-8</strain>
    </source>
</reference>
<keyword evidence="7 8" id="KW-0998">Cell outer membrane</keyword>
<feature type="chain" id="PRO_5003639628" evidence="11">
    <location>
        <begin position="24"/>
        <end position="977"/>
    </location>
</feature>
<evidence type="ECO:0000256" key="11">
    <source>
        <dbReference type="SAM" id="SignalP"/>
    </source>
</evidence>
<evidence type="ECO:0000256" key="9">
    <source>
        <dbReference type="RuleBase" id="RU003357"/>
    </source>
</evidence>
<feature type="region of interest" description="Disordered" evidence="10">
    <location>
        <begin position="86"/>
        <end position="106"/>
    </location>
</feature>
<dbReference type="EMBL" id="BAFK01000013">
    <property type="protein sequence ID" value="GAB59416.1"/>
    <property type="molecule type" value="Genomic_DNA"/>
</dbReference>
<keyword evidence="3 8" id="KW-1134">Transmembrane beta strand</keyword>
<feature type="signal peptide" evidence="11">
    <location>
        <begin position="1"/>
        <end position="23"/>
    </location>
</feature>
<accession>I1DZD8</accession>
<evidence type="ECO:0000256" key="1">
    <source>
        <dbReference type="ARBA" id="ARBA00004571"/>
    </source>
</evidence>
<evidence type="ECO:0000256" key="4">
    <source>
        <dbReference type="ARBA" id="ARBA00022692"/>
    </source>
</evidence>